<dbReference type="GO" id="GO:0005737">
    <property type="term" value="C:cytoplasm"/>
    <property type="evidence" value="ECO:0007669"/>
    <property type="project" value="UniProtKB-SubCell"/>
</dbReference>
<dbReference type="Proteomes" id="UP000178235">
    <property type="component" value="Unassembled WGS sequence"/>
</dbReference>
<dbReference type="AlphaFoldDB" id="A0A1F6VGB1"/>
<comment type="subunit">
    <text evidence="3">Homodimer.</text>
</comment>
<comment type="similarity">
    <text evidence="1 3 4">Belongs to the GrpE family.</text>
</comment>
<dbReference type="GO" id="GO:0000774">
    <property type="term" value="F:adenyl-nucleotide exchange factor activity"/>
    <property type="evidence" value="ECO:0007669"/>
    <property type="project" value="InterPro"/>
</dbReference>
<evidence type="ECO:0000313" key="6">
    <source>
        <dbReference type="EMBL" id="OGI68605.1"/>
    </source>
</evidence>
<comment type="function">
    <text evidence="3">Participates actively in the response to hyperosmotic and heat shock by preventing the aggregation of stress-denatured proteins, in association with DnaK and GrpE. It is the nucleotide exchange factor for DnaK and may function as a thermosensor. Unfolded proteins bind initially to DnaJ; upon interaction with the DnaJ-bound protein, DnaK hydrolyzes its bound ATP, resulting in the formation of a stable complex. GrpE releases ADP from DnaK; ATP binding to DnaK triggers the release of the substrate protein, thus completing the reaction cycle. Several rounds of ATP-dependent interactions between DnaJ, DnaK and GrpE are required for fully efficient folding.</text>
</comment>
<protein>
    <recommendedName>
        <fullName evidence="3">Protein GrpE</fullName>
    </recommendedName>
    <alternativeName>
        <fullName evidence="3">HSP-70 cofactor</fullName>
    </alternativeName>
</protein>
<dbReference type="EMBL" id="MFTS01000003">
    <property type="protein sequence ID" value="OGI68605.1"/>
    <property type="molecule type" value="Genomic_DNA"/>
</dbReference>
<proteinExistence type="inferred from homology"/>
<evidence type="ECO:0000256" key="4">
    <source>
        <dbReference type="RuleBase" id="RU004478"/>
    </source>
</evidence>
<dbReference type="InterPro" id="IPR000740">
    <property type="entry name" value="GrpE"/>
</dbReference>
<evidence type="ECO:0000256" key="2">
    <source>
        <dbReference type="ARBA" id="ARBA00023186"/>
    </source>
</evidence>
<comment type="subcellular location">
    <subcellularLocation>
        <location evidence="3">Cytoplasm</location>
    </subcellularLocation>
</comment>
<dbReference type="CDD" id="cd00446">
    <property type="entry name" value="GrpE"/>
    <property type="match status" value="1"/>
</dbReference>
<dbReference type="PANTHER" id="PTHR21237:SF23">
    <property type="entry name" value="GRPE PROTEIN HOMOLOG, MITOCHONDRIAL"/>
    <property type="match status" value="1"/>
</dbReference>
<feature type="region of interest" description="Disordered" evidence="5">
    <location>
        <begin position="1"/>
        <end position="42"/>
    </location>
</feature>
<dbReference type="Gene3D" id="2.30.22.10">
    <property type="entry name" value="Head domain of nucleotide exchange factor GrpE"/>
    <property type="match status" value="1"/>
</dbReference>
<evidence type="ECO:0000313" key="7">
    <source>
        <dbReference type="Proteomes" id="UP000178235"/>
    </source>
</evidence>
<dbReference type="Gene3D" id="3.90.20.20">
    <property type="match status" value="1"/>
</dbReference>
<dbReference type="GO" id="GO:0006457">
    <property type="term" value="P:protein folding"/>
    <property type="evidence" value="ECO:0007669"/>
    <property type="project" value="InterPro"/>
</dbReference>
<keyword evidence="2 3" id="KW-0143">Chaperone</keyword>
<dbReference type="InterPro" id="IPR009012">
    <property type="entry name" value="GrpE_head"/>
</dbReference>
<evidence type="ECO:0000256" key="3">
    <source>
        <dbReference type="HAMAP-Rule" id="MF_01151"/>
    </source>
</evidence>
<dbReference type="GO" id="GO:0051087">
    <property type="term" value="F:protein-folding chaperone binding"/>
    <property type="evidence" value="ECO:0007669"/>
    <property type="project" value="InterPro"/>
</dbReference>
<dbReference type="Pfam" id="PF01025">
    <property type="entry name" value="GrpE"/>
    <property type="match status" value="1"/>
</dbReference>
<name>A0A1F6VGB1_9BACT</name>
<keyword evidence="3" id="KW-0963">Cytoplasm</keyword>
<dbReference type="GO" id="GO:0051082">
    <property type="term" value="F:unfolded protein binding"/>
    <property type="evidence" value="ECO:0007669"/>
    <property type="project" value="TreeGrafter"/>
</dbReference>
<comment type="caution">
    <text evidence="6">The sequence shown here is derived from an EMBL/GenBank/DDBJ whole genome shotgun (WGS) entry which is preliminary data.</text>
</comment>
<reference evidence="6 7" key="1">
    <citation type="journal article" date="2016" name="Nat. Commun.">
        <title>Thousands of microbial genomes shed light on interconnected biogeochemical processes in an aquifer system.</title>
        <authorList>
            <person name="Anantharaman K."/>
            <person name="Brown C.T."/>
            <person name="Hug L.A."/>
            <person name="Sharon I."/>
            <person name="Castelle C.J."/>
            <person name="Probst A.J."/>
            <person name="Thomas B.C."/>
            <person name="Singh A."/>
            <person name="Wilkins M.J."/>
            <person name="Karaoz U."/>
            <person name="Brodie E.L."/>
            <person name="Williams K.H."/>
            <person name="Hubbard S.S."/>
            <person name="Banfield J.F."/>
        </authorList>
    </citation>
    <scope>NUCLEOTIDE SEQUENCE [LARGE SCALE GENOMIC DNA]</scope>
</reference>
<accession>A0A1F6VGB1</accession>
<dbReference type="InterPro" id="IPR013805">
    <property type="entry name" value="GrpE_CC"/>
</dbReference>
<dbReference type="SUPFAM" id="SSF51064">
    <property type="entry name" value="Head domain of nucleotide exchange factor GrpE"/>
    <property type="match status" value="1"/>
</dbReference>
<organism evidence="6 7">
    <name type="scientific">Candidatus Nomurabacteria bacterium RIFCSPHIGHO2_01_FULL_42_15</name>
    <dbReference type="NCBI Taxonomy" id="1801742"/>
    <lineage>
        <taxon>Bacteria</taxon>
        <taxon>Candidatus Nomuraibacteriota</taxon>
    </lineage>
</organism>
<dbReference type="PRINTS" id="PR00773">
    <property type="entry name" value="GRPEPROTEIN"/>
</dbReference>
<dbReference type="GO" id="GO:0042803">
    <property type="term" value="F:protein homodimerization activity"/>
    <property type="evidence" value="ECO:0007669"/>
    <property type="project" value="InterPro"/>
</dbReference>
<sequence length="218" mass="25308">MNDDKTSADPEKEETEPLEATGVISSEEAQARRGDSAESDTSEVLEFEFNEDGEEDLKKTLKKFRADLKKCKAEKEEYLTGWQKERAEFANYRKGEDDRKAMLSESMRERILNRFLSVMDSFNMAFAHKESWDKVDENWRKGVEYIYGQMNTIFEEYGVKAIGVEGEIFDPNIHQSMELVATDKKELDHTIATVIQKGYKLGPRIMRAARVNVYEYKE</sequence>
<dbReference type="HAMAP" id="MF_01151">
    <property type="entry name" value="GrpE"/>
    <property type="match status" value="1"/>
</dbReference>
<evidence type="ECO:0000256" key="5">
    <source>
        <dbReference type="SAM" id="MobiDB-lite"/>
    </source>
</evidence>
<gene>
    <name evidence="3" type="primary">grpE</name>
    <name evidence="6" type="ORF">A2738_01855</name>
</gene>
<dbReference type="PANTHER" id="PTHR21237">
    <property type="entry name" value="GRPE PROTEIN"/>
    <property type="match status" value="1"/>
</dbReference>
<keyword evidence="3" id="KW-0346">Stress response</keyword>
<feature type="compositionally biased region" description="Basic and acidic residues" evidence="5">
    <location>
        <begin position="1"/>
        <end position="10"/>
    </location>
</feature>
<dbReference type="SUPFAM" id="SSF58014">
    <property type="entry name" value="Coiled-coil domain of nucleotide exchange factor GrpE"/>
    <property type="match status" value="1"/>
</dbReference>
<evidence type="ECO:0000256" key="1">
    <source>
        <dbReference type="ARBA" id="ARBA00009054"/>
    </source>
</evidence>